<dbReference type="Gene3D" id="3.40.50.1980">
    <property type="entry name" value="Nitrogenase molybdenum iron protein domain"/>
    <property type="match status" value="2"/>
</dbReference>
<gene>
    <name evidence="1" type="ORF">ACH429_03410</name>
</gene>
<dbReference type="RefSeq" id="WP_055472081.1">
    <property type="nucleotide sequence ID" value="NZ_JBIRWE010000001.1"/>
</dbReference>
<sequence>MDPQRDWQFLDDRGRLAAAPRQPSRIVAYIQAGATLWDHGIAPVGLFGSGHDGERPDPVKAGALPVEDIAYLGSGPELTADSLLGAGPDLVVAVTYGGGQVYGIDPEVAKHLEESVPVVVLDVGQGRELGDVRDRFTALADALGDGGGGTPPAAEEFDAAAARLRTAAAGPARPRVLALSPAGPDAHLARPRAWAGLRALAEHGVNVVDPAEGPGANWSTVPCAEVAALAPDIILADARANATPLQDLHTDDHWRTLLDGARAVVPWNPEAPCSHAAHARFFDSIAAALRGAG</sequence>
<dbReference type="SUPFAM" id="SSF53807">
    <property type="entry name" value="Helical backbone' metal receptor"/>
    <property type="match status" value="1"/>
</dbReference>
<organism evidence="1 2">
    <name type="scientific">Streptomyces pathocidini</name>
    <dbReference type="NCBI Taxonomy" id="1650571"/>
    <lineage>
        <taxon>Bacteria</taxon>
        <taxon>Bacillati</taxon>
        <taxon>Actinomycetota</taxon>
        <taxon>Actinomycetes</taxon>
        <taxon>Kitasatosporales</taxon>
        <taxon>Streptomycetaceae</taxon>
        <taxon>Streptomyces</taxon>
    </lineage>
</organism>
<dbReference type="Proteomes" id="UP001611548">
    <property type="component" value="Unassembled WGS sequence"/>
</dbReference>
<accession>A0ABW7UQV6</accession>
<proteinExistence type="predicted"/>
<keyword evidence="2" id="KW-1185">Reference proteome</keyword>
<evidence type="ECO:0000313" key="1">
    <source>
        <dbReference type="EMBL" id="MFI1963178.1"/>
    </source>
</evidence>
<comment type="caution">
    <text evidence="1">The sequence shown here is derived from an EMBL/GenBank/DDBJ whole genome shotgun (WGS) entry which is preliminary data.</text>
</comment>
<protein>
    <submittedName>
        <fullName evidence="1">ABC transporter substrate-binding protein</fullName>
    </submittedName>
</protein>
<name>A0ABW7UQV6_9ACTN</name>
<dbReference type="EMBL" id="JBIRWE010000001">
    <property type="protein sequence ID" value="MFI1963178.1"/>
    <property type="molecule type" value="Genomic_DNA"/>
</dbReference>
<reference evidence="1 2" key="1">
    <citation type="submission" date="2024-10" db="EMBL/GenBank/DDBJ databases">
        <title>The Natural Products Discovery Center: Release of the First 8490 Sequenced Strains for Exploring Actinobacteria Biosynthetic Diversity.</title>
        <authorList>
            <person name="Kalkreuter E."/>
            <person name="Kautsar S.A."/>
            <person name="Yang D."/>
            <person name="Bader C.D."/>
            <person name="Teijaro C.N."/>
            <person name="Fluegel L."/>
            <person name="Davis C.M."/>
            <person name="Simpson J.R."/>
            <person name="Lauterbach L."/>
            <person name="Steele A.D."/>
            <person name="Gui C."/>
            <person name="Meng S."/>
            <person name="Li G."/>
            <person name="Viehrig K."/>
            <person name="Ye F."/>
            <person name="Su P."/>
            <person name="Kiefer A.F."/>
            <person name="Nichols A."/>
            <person name="Cepeda A.J."/>
            <person name="Yan W."/>
            <person name="Fan B."/>
            <person name="Jiang Y."/>
            <person name="Adhikari A."/>
            <person name="Zheng C.-J."/>
            <person name="Schuster L."/>
            <person name="Cowan T.M."/>
            <person name="Smanski M.J."/>
            <person name="Chevrette M.G."/>
            <person name="De Carvalho L.P.S."/>
            <person name="Shen B."/>
        </authorList>
    </citation>
    <scope>NUCLEOTIDE SEQUENCE [LARGE SCALE GENOMIC DNA]</scope>
    <source>
        <strain evidence="1 2">NPDC020327</strain>
    </source>
</reference>
<evidence type="ECO:0000313" key="2">
    <source>
        <dbReference type="Proteomes" id="UP001611548"/>
    </source>
</evidence>